<dbReference type="Proteomes" id="UP001500552">
    <property type="component" value="Unassembled WGS sequence"/>
</dbReference>
<dbReference type="Gene3D" id="2.60.120.260">
    <property type="entry name" value="Galactose-binding domain-like"/>
    <property type="match status" value="2"/>
</dbReference>
<feature type="domain" description="F5/8 type C" evidence="4">
    <location>
        <begin position="213"/>
        <end position="323"/>
    </location>
</feature>
<organism evidence="6 7">
    <name type="scientific">Pontibacter saemangeumensis</name>
    <dbReference type="NCBI Taxonomy" id="1084525"/>
    <lineage>
        <taxon>Bacteria</taxon>
        <taxon>Pseudomonadati</taxon>
        <taxon>Bacteroidota</taxon>
        <taxon>Cytophagia</taxon>
        <taxon>Cytophagales</taxon>
        <taxon>Hymenobacteraceae</taxon>
        <taxon>Pontibacter</taxon>
    </lineage>
</organism>
<dbReference type="GO" id="GO:0016787">
    <property type="term" value="F:hydrolase activity"/>
    <property type="evidence" value="ECO:0007669"/>
    <property type="project" value="UniProtKB-KW"/>
</dbReference>
<reference evidence="7" key="1">
    <citation type="journal article" date="2019" name="Int. J. Syst. Evol. Microbiol.">
        <title>The Global Catalogue of Microorganisms (GCM) 10K type strain sequencing project: providing services to taxonomists for standard genome sequencing and annotation.</title>
        <authorList>
            <consortium name="The Broad Institute Genomics Platform"/>
            <consortium name="The Broad Institute Genome Sequencing Center for Infectious Disease"/>
            <person name="Wu L."/>
            <person name="Ma J."/>
        </authorList>
    </citation>
    <scope>NUCLEOTIDE SEQUENCE [LARGE SCALE GENOMIC DNA]</scope>
    <source>
        <strain evidence="7">JCM 17926</strain>
    </source>
</reference>
<keyword evidence="7" id="KW-1185">Reference proteome</keyword>
<dbReference type="PANTHER" id="PTHR43817:SF1">
    <property type="entry name" value="HYDROLASE, FAMILY 43, PUTATIVE (AFU_ORTHOLOGUE AFUA_3G01660)-RELATED"/>
    <property type="match status" value="1"/>
</dbReference>
<evidence type="ECO:0000256" key="3">
    <source>
        <dbReference type="SAM" id="SignalP"/>
    </source>
</evidence>
<keyword evidence="2 6" id="KW-0378">Hydrolase</keyword>
<evidence type="ECO:0000259" key="4">
    <source>
        <dbReference type="Pfam" id="PF00754"/>
    </source>
</evidence>
<dbReference type="Pfam" id="PF22666">
    <property type="entry name" value="Glyco_hydro_2_N2"/>
    <property type="match status" value="1"/>
</dbReference>
<proteinExistence type="predicted"/>
<accession>A0ABP8M1R4</accession>
<keyword evidence="1 3" id="KW-0732">Signal</keyword>
<dbReference type="RefSeq" id="WP_345161648.1">
    <property type="nucleotide sequence ID" value="NZ_BAABHC010000029.1"/>
</dbReference>
<dbReference type="InterPro" id="IPR008979">
    <property type="entry name" value="Galactose-bd-like_sf"/>
</dbReference>
<evidence type="ECO:0000256" key="1">
    <source>
        <dbReference type="ARBA" id="ARBA00022729"/>
    </source>
</evidence>
<feature type="domain" description="Beta-mannosidase-like galactose-binding" evidence="5">
    <location>
        <begin position="996"/>
        <end position="1068"/>
    </location>
</feature>
<evidence type="ECO:0000259" key="5">
    <source>
        <dbReference type="Pfam" id="PF22666"/>
    </source>
</evidence>
<dbReference type="PANTHER" id="PTHR43817">
    <property type="entry name" value="GLYCOSYL HYDROLASE"/>
    <property type="match status" value="1"/>
</dbReference>
<dbReference type="Pfam" id="PF00754">
    <property type="entry name" value="F5_F8_type_C"/>
    <property type="match status" value="1"/>
</dbReference>
<dbReference type="Pfam" id="PF17132">
    <property type="entry name" value="Glyco_hydro_106"/>
    <property type="match status" value="1"/>
</dbReference>
<dbReference type="InterPro" id="IPR000421">
    <property type="entry name" value="FA58C"/>
</dbReference>
<name>A0ABP8M1R4_9BACT</name>
<feature type="chain" id="PRO_5045356249" evidence="3">
    <location>
        <begin position="25"/>
        <end position="1114"/>
    </location>
</feature>
<evidence type="ECO:0000256" key="2">
    <source>
        <dbReference type="ARBA" id="ARBA00022801"/>
    </source>
</evidence>
<evidence type="ECO:0000313" key="7">
    <source>
        <dbReference type="Proteomes" id="UP001500552"/>
    </source>
</evidence>
<dbReference type="InterPro" id="IPR054593">
    <property type="entry name" value="Beta-mannosidase-like_N2"/>
</dbReference>
<protein>
    <submittedName>
        <fullName evidence="6">Glycosyl hydrolase</fullName>
    </submittedName>
</protein>
<comment type="caution">
    <text evidence="6">The sequence shown here is derived from an EMBL/GenBank/DDBJ whole genome shotgun (WGS) entry which is preliminary data.</text>
</comment>
<sequence>MKIIIAISAALFASTAAFSQTARAKEDKLYADFVTPANAAKPRVWWHWMNGNVTKEGIRKDLAWMHRSGIGGFQNFDASLATPQIVENRLTYMTPAWKEAFLFTTKLADSLGLEMAIAGSPGWSESGGPWVKPEDGMKKLVWSETRVKGGASNISLAKPPAVTGPFQHIPKQPGIGGEAEHGELPSIYKDIAVVAYKLPEADKALRELKPVVSSSGGSFNLAQLTDGDVGETRMLPADTTAGYGWIQFAFAQPQTIKAITMVGGGDKGPFGLFGEFKDTRSLEVSDDGKNFKQVAYIPAGNVLQQTIAIPATTAKYFRVTVKNPPAPFNFGAIMGGGEAPKAPAGTDIAELALHTASRINMFEEKAAFAPATDLYAKATPATADVVTTGDVIDVTDRMKSDGTLHWTAPKGNWNIVRFGYSLLGINNHPASPEATGLEVDKLDPAAINRYFTNYLEQYKNATGGLMGDKGGLQYMITDSWEAGAQNWTGHMLQEFEKRRGYSMIPWMPVLTGHVVKSAEASEQFLWDYRKTLSDMVSEYHYDGLTNILQQYGMKRYSESHENGRALIADGMEVKRTAAVPMSAMWTPGGIGGGSTMHEADIRESASVAHIYGQNLVAAESLTAFGPGGNAWAYSPGKLKPTADLELASGLNRFVIHTSVHQPVDDKIPGLGLGPFGQWFNRHETWADQAKAWTDYLARSSHMLQQGKFVADVVYYYGEDSNITALYGKKLPDVPEGYGYDFINADALVNLLTVKDGRLVTPSGMSYQVLVLGDHARKMSLPVLRKLRGLVKAGATIAGVKPEGTPSLKDDQTEFNKIVDGIWGSNNPRVHTGKALSEVLPALDIAPDFAYTKPQEDTRLLYVHRKLEDGDIYWVNNRNDRKETVAATFRVTGKVPYIWHPETGKKEPASYAIADGTTRVTLPLQPHDAVFVVFSSPATESTVTLPPTTEQQLATVDGTWQVAFEPNRGAPANATFDELKSLTESADPGVKYFSGTATYTNTIQVPRSWLRDKDGHIWLDLGEVENLAEVVVNGKPLGVVWKKPYQVDVTDALKRGRNTLEVKVTNLWVNRLIGDQQPDVKEKITYTTMPFYQADSPLLPSGLLGPVKVIAVSQK</sequence>
<dbReference type="SUPFAM" id="SSF49785">
    <property type="entry name" value="Galactose-binding domain-like"/>
    <property type="match status" value="2"/>
</dbReference>
<feature type="signal peptide" evidence="3">
    <location>
        <begin position="1"/>
        <end position="24"/>
    </location>
</feature>
<evidence type="ECO:0000313" key="6">
    <source>
        <dbReference type="EMBL" id="GAA4441434.1"/>
    </source>
</evidence>
<dbReference type="EMBL" id="BAABHC010000029">
    <property type="protein sequence ID" value="GAA4441434.1"/>
    <property type="molecule type" value="Genomic_DNA"/>
</dbReference>
<gene>
    <name evidence="6" type="ORF">GCM10023188_39950</name>
</gene>
<dbReference type="NCBIfam" id="NF045579">
    <property type="entry name" value="rhamnoside_JR"/>
    <property type="match status" value="1"/>
</dbReference>